<evidence type="ECO:0000259" key="1">
    <source>
        <dbReference type="Pfam" id="PF20150"/>
    </source>
</evidence>
<dbReference type="Proteomes" id="UP001444661">
    <property type="component" value="Unassembled WGS sequence"/>
</dbReference>
<keyword evidence="3" id="KW-1185">Reference proteome</keyword>
<name>A0ABR1SWE5_9PEZI</name>
<feature type="domain" description="2EXR" evidence="1">
    <location>
        <begin position="9"/>
        <end position="98"/>
    </location>
</feature>
<evidence type="ECO:0000313" key="3">
    <source>
        <dbReference type="Proteomes" id="UP001444661"/>
    </source>
</evidence>
<protein>
    <recommendedName>
        <fullName evidence="1">2EXR domain-containing protein</fullName>
    </recommendedName>
</protein>
<dbReference type="EMBL" id="JAQQWK010000006">
    <property type="protein sequence ID" value="KAK8038654.1"/>
    <property type="molecule type" value="Genomic_DNA"/>
</dbReference>
<accession>A0ABR1SWE5</accession>
<gene>
    <name evidence="2" type="ORF">PG993_007065</name>
</gene>
<proteinExistence type="predicted"/>
<dbReference type="PANTHER" id="PTHR35910">
    <property type="entry name" value="2EXR DOMAIN-CONTAINING PROTEIN"/>
    <property type="match status" value="1"/>
</dbReference>
<dbReference type="Pfam" id="PF20150">
    <property type="entry name" value="2EXR"/>
    <property type="match status" value="1"/>
</dbReference>
<organism evidence="2 3">
    <name type="scientific">Apiospora rasikravindrae</name>
    <dbReference type="NCBI Taxonomy" id="990691"/>
    <lineage>
        <taxon>Eukaryota</taxon>
        <taxon>Fungi</taxon>
        <taxon>Dikarya</taxon>
        <taxon>Ascomycota</taxon>
        <taxon>Pezizomycotina</taxon>
        <taxon>Sordariomycetes</taxon>
        <taxon>Xylariomycetidae</taxon>
        <taxon>Amphisphaeriales</taxon>
        <taxon>Apiosporaceae</taxon>
        <taxon>Apiospora</taxon>
    </lineage>
</organism>
<evidence type="ECO:0000313" key="2">
    <source>
        <dbReference type="EMBL" id="KAK8038654.1"/>
    </source>
</evidence>
<dbReference type="PANTHER" id="PTHR35910:SF6">
    <property type="entry name" value="2EXR DOMAIN-CONTAINING PROTEIN"/>
    <property type="match status" value="1"/>
</dbReference>
<dbReference type="InterPro" id="IPR045518">
    <property type="entry name" value="2EXR"/>
</dbReference>
<sequence>MEGLQCTKFHPFALLPPEIRRMIWDCVVEQPRVIETRGFYDHDAKRWAVTGDALSVFPRFPSVHAVCHESRRAFLESPGLVSEEGGLGVAWHSDRDILKCYDLAGHWNDDRGWEASWWDDIGWAATDTYYPPGLPGRRDVQHLQFDLSTFYKAFPVEPEVSYYEQDICRSWTDVERNVLDRFPNVKTVELVADDEFRSSPRDPRSFEVTLSFPSRPVDMNSAWAFINGLRDSWYQGFSLNIKGKMVCRVKGSSS</sequence>
<comment type="caution">
    <text evidence="2">The sequence shown here is derived from an EMBL/GenBank/DDBJ whole genome shotgun (WGS) entry which is preliminary data.</text>
</comment>
<reference evidence="2 3" key="1">
    <citation type="submission" date="2023-01" db="EMBL/GenBank/DDBJ databases">
        <title>Analysis of 21 Apiospora genomes using comparative genomics revels a genus with tremendous synthesis potential of carbohydrate active enzymes and secondary metabolites.</title>
        <authorList>
            <person name="Sorensen T."/>
        </authorList>
    </citation>
    <scope>NUCLEOTIDE SEQUENCE [LARGE SCALE GENOMIC DNA]</scope>
    <source>
        <strain evidence="2 3">CBS 33761</strain>
    </source>
</reference>